<dbReference type="PROSITE" id="PS51371">
    <property type="entry name" value="CBS"/>
    <property type="match status" value="2"/>
</dbReference>
<keyword evidence="4" id="KW-1185">Reference proteome</keyword>
<dbReference type="Gene3D" id="3.10.580.10">
    <property type="entry name" value="CBS-domain"/>
    <property type="match status" value="1"/>
</dbReference>
<dbReference type="InterPro" id="IPR046342">
    <property type="entry name" value="CBS_dom_sf"/>
</dbReference>
<protein>
    <submittedName>
        <fullName evidence="3">Inosine-5-monophosphate dehydrogenase</fullName>
    </submittedName>
</protein>
<comment type="caution">
    <text evidence="3">The sequence shown here is derived from an EMBL/GenBank/DDBJ whole genome shotgun (WGS) entry which is preliminary data.</text>
</comment>
<dbReference type="Pfam" id="PF00571">
    <property type="entry name" value="CBS"/>
    <property type="match status" value="2"/>
</dbReference>
<dbReference type="PANTHER" id="PTHR43080">
    <property type="entry name" value="CBS DOMAIN-CONTAINING PROTEIN CBSX3, MITOCHONDRIAL"/>
    <property type="match status" value="1"/>
</dbReference>
<organism evidence="3 4">
    <name type="scientific">Rhodoblastus sphagnicola</name>
    <dbReference type="NCBI Taxonomy" id="333368"/>
    <lineage>
        <taxon>Bacteria</taxon>
        <taxon>Pseudomonadati</taxon>
        <taxon>Pseudomonadota</taxon>
        <taxon>Alphaproteobacteria</taxon>
        <taxon>Hyphomicrobiales</taxon>
        <taxon>Rhodoblastaceae</taxon>
        <taxon>Rhodoblastus</taxon>
    </lineage>
</organism>
<sequence>MSVARILAAKGSEVVTIPPHRTLQEVAALLVERGIGAAIVSNSAGEIMGIVSERDIVRAVGLVGGAVLNTAVSAHMTSKIATTEPGEAVDAVMEIMTNGRFRHLPVIDNSRLVGVVSIGDIVKYRLEAMESDQRAMRDYITTA</sequence>
<reference evidence="3 4" key="1">
    <citation type="journal article" date="2018" name="Arch. Microbiol.">
        <title>New insights into the metabolic potential of the phototrophic purple bacterium Rhodopila globiformis DSM 161(T) from its draft genome sequence and evidence for a vanadium-dependent nitrogenase.</title>
        <authorList>
            <person name="Imhoff J.F."/>
            <person name="Rahn T."/>
            <person name="Kunzel S."/>
            <person name="Neulinger S.C."/>
        </authorList>
    </citation>
    <scope>NUCLEOTIDE SEQUENCE [LARGE SCALE GENOMIC DNA]</scope>
    <source>
        <strain evidence="3 4">DSM 16996</strain>
    </source>
</reference>
<dbReference type="OrthoDB" id="9807125at2"/>
<dbReference type="PANTHER" id="PTHR43080:SF2">
    <property type="entry name" value="CBS DOMAIN-CONTAINING PROTEIN"/>
    <property type="match status" value="1"/>
</dbReference>
<evidence type="ECO:0000256" key="1">
    <source>
        <dbReference type="ARBA" id="ARBA00023122"/>
    </source>
</evidence>
<name>A0A2S6MYR6_9HYPH</name>
<dbReference type="AlphaFoldDB" id="A0A2S6MYR6"/>
<dbReference type="SUPFAM" id="SSF54631">
    <property type="entry name" value="CBS-domain pair"/>
    <property type="match status" value="1"/>
</dbReference>
<dbReference type="InterPro" id="IPR051257">
    <property type="entry name" value="Diverse_CBS-Domain"/>
</dbReference>
<feature type="domain" description="CBS" evidence="2">
    <location>
        <begin position="76"/>
        <end position="131"/>
    </location>
</feature>
<dbReference type="InterPro" id="IPR044725">
    <property type="entry name" value="CBSX3_CBS_dom"/>
</dbReference>
<gene>
    <name evidence="3" type="ORF">CCR94_19870</name>
</gene>
<accession>A0A2S6MYR6</accession>
<keyword evidence="1" id="KW-0129">CBS domain</keyword>
<dbReference type="RefSeq" id="WP_104509573.1">
    <property type="nucleotide sequence ID" value="NZ_JACIGC010000001.1"/>
</dbReference>
<proteinExistence type="predicted"/>
<evidence type="ECO:0000259" key="2">
    <source>
        <dbReference type="PROSITE" id="PS51371"/>
    </source>
</evidence>
<dbReference type="CDD" id="cd04623">
    <property type="entry name" value="CBS_pair_bac_euk"/>
    <property type="match status" value="1"/>
</dbReference>
<dbReference type="InterPro" id="IPR000644">
    <property type="entry name" value="CBS_dom"/>
</dbReference>
<feature type="domain" description="CBS" evidence="2">
    <location>
        <begin position="8"/>
        <end position="67"/>
    </location>
</feature>
<dbReference type="SMART" id="SM00116">
    <property type="entry name" value="CBS"/>
    <property type="match status" value="2"/>
</dbReference>
<evidence type="ECO:0000313" key="4">
    <source>
        <dbReference type="Proteomes" id="UP000239089"/>
    </source>
</evidence>
<dbReference type="Proteomes" id="UP000239089">
    <property type="component" value="Unassembled WGS sequence"/>
</dbReference>
<dbReference type="EMBL" id="NHSJ01000123">
    <property type="protein sequence ID" value="PPQ27489.1"/>
    <property type="molecule type" value="Genomic_DNA"/>
</dbReference>
<evidence type="ECO:0000313" key="3">
    <source>
        <dbReference type="EMBL" id="PPQ27489.1"/>
    </source>
</evidence>